<keyword evidence="2" id="KW-0540">Nuclease</keyword>
<protein>
    <submittedName>
        <fullName evidence="2">3'-5' exonuclease</fullName>
    </submittedName>
</protein>
<dbReference type="Gene3D" id="3.30.420.10">
    <property type="entry name" value="Ribonuclease H-like superfamily/Ribonuclease H"/>
    <property type="match status" value="1"/>
</dbReference>
<dbReference type="InterPro" id="IPR036397">
    <property type="entry name" value="RNaseH_sf"/>
</dbReference>
<accession>A0ABN1Z4N6</accession>
<dbReference type="EMBL" id="BAAAIZ010000090">
    <property type="protein sequence ID" value="GAA1431683.1"/>
    <property type="molecule type" value="Genomic_DNA"/>
</dbReference>
<organism evidence="2 3">
    <name type="scientific">Streptomyces thermospinosisporus</name>
    <dbReference type="NCBI Taxonomy" id="161482"/>
    <lineage>
        <taxon>Bacteria</taxon>
        <taxon>Bacillati</taxon>
        <taxon>Actinomycetota</taxon>
        <taxon>Actinomycetes</taxon>
        <taxon>Kitasatosporales</taxon>
        <taxon>Streptomycetaceae</taxon>
        <taxon>Streptomyces</taxon>
    </lineage>
</organism>
<dbReference type="CDD" id="cd06127">
    <property type="entry name" value="DEDDh"/>
    <property type="match status" value="1"/>
</dbReference>
<evidence type="ECO:0000259" key="1">
    <source>
        <dbReference type="SMART" id="SM00479"/>
    </source>
</evidence>
<reference evidence="2 3" key="1">
    <citation type="journal article" date="2019" name="Int. J. Syst. Evol. Microbiol.">
        <title>The Global Catalogue of Microorganisms (GCM) 10K type strain sequencing project: providing services to taxonomists for standard genome sequencing and annotation.</title>
        <authorList>
            <consortium name="The Broad Institute Genomics Platform"/>
            <consortium name="The Broad Institute Genome Sequencing Center for Infectious Disease"/>
            <person name="Wu L."/>
            <person name="Ma J."/>
        </authorList>
    </citation>
    <scope>NUCLEOTIDE SEQUENCE [LARGE SCALE GENOMIC DNA]</scope>
    <source>
        <strain evidence="2 3">JCM 11756</strain>
    </source>
</reference>
<keyword evidence="2" id="KW-0269">Exonuclease</keyword>
<feature type="domain" description="Exonuclease" evidence="1">
    <location>
        <begin position="11"/>
        <end position="187"/>
    </location>
</feature>
<dbReference type="InterPro" id="IPR013520">
    <property type="entry name" value="Ribonucl_H"/>
</dbReference>
<sequence>MSTPRPWNRGPLAAFDSETSGRDPLSARLVSAALVAPSGQVQRWLSDVGGEEIPAEAARVHGISTEYARAHGRPAKTVVDEVADAVAWVLRVGPLVVMNAPYDLTLLEAECRRHGVPTVRERLGGPVGPIVDPLVLDRATDRYRRGKRTLEALAAHYGVQLEGAHSADADALAALEVARQIAERFPNLQVPAQALHRLQVGWHARWADSFASYLARRGEPADIDGSWPVRGVA</sequence>
<dbReference type="Proteomes" id="UP001500973">
    <property type="component" value="Unassembled WGS sequence"/>
</dbReference>
<comment type="caution">
    <text evidence="2">The sequence shown here is derived from an EMBL/GenBank/DDBJ whole genome shotgun (WGS) entry which is preliminary data.</text>
</comment>
<keyword evidence="2" id="KW-0378">Hydrolase</keyword>
<keyword evidence="3" id="KW-1185">Reference proteome</keyword>
<dbReference type="SMART" id="SM00479">
    <property type="entry name" value="EXOIII"/>
    <property type="match status" value="1"/>
</dbReference>
<dbReference type="InterPro" id="IPR012337">
    <property type="entry name" value="RNaseH-like_sf"/>
</dbReference>
<evidence type="ECO:0000313" key="2">
    <source>
        <dbReference type="EMBL" id="GAA1431683.1"/>
    </source>
</evidence>
<dbReference type="RefSeq" id="WP_344015497.1">
    <property type="nucleotide sequence ID" value="NZ_BAAAIZ010000090.1"/>
</dbReference>
<name>A0ABN1Z4N6_9ACTN</name>
<dbReference type="Pfam" id="PF00929">
    <property type="entry name" value="RNase_T"/>
    <property type="match status" value="1"/>
</dbReference>
<evidence type="ECO:0000313" key="3">
    <source>
        <dbReference type="Proteomes" id="UP001500973"/>
    </source>
</evidence>
<dbReference type="NCBIfam" id="NF005927">
    <property type="entry name" value="PRK07942.1"/>
    <property type="match status" value="1"/>
</dbReference>
<proteinExistence type="predicted"/>
<dbReference type="GO" id="GO:0004527">
    <property type="term" value="F:exonuclease activity"/>
    <property type="evidence" value="ECO:0007669"/>
    <property type="project" value="UniProtKB-KW"/>
</dbReference>
<dbReference type="SUPFAM" id="SSF53098">
    <property type="entry name" value="Ribonuclease H-like"/>
    <property type="match status" value="1"/>
</dbReference>
<gene>
    <name evidence="2" type="ORF">GCM10009601_51170</name>
</gene>